<dbReference type="InterPro" id="IPR015300">
    <property type="entry name" value="DNA-bd_pseudobarrel_sf"/>
</dbReference>
<organism evidence="7">
    <name type="scientific">Daucus carota subsp. sativus</name>
    <name type="common">Carrot</name>
    <dbReference type="NCBI Taxonomy" id="79200"/>
    <lineage>
        <taxon>Eukaryota</taxon>
        <taxon>Viridiplantae</taxon>
        <taxon>Streptophyta</taxon>
        <taxon>Embryophyta</taxon>
        <taxon>Tracheophyta</taxon>
        <taxon>Spermatophyta</taxon>
        <taxon>Magnoliopsida</taxon>
        <taxon>eudicotyledons</taxon>
        <taxon>Gunneridae</taxon>
        <taxon>Pentapetalae</taxon>
        <taxon>asterids</taxon>
        <taxon>campanulids</taxon>
        <taxon>Apiales</taxon>
        <taxon>Apiaceae</taxon>
        <taxon>Apioideae</taxon>
        <taxon>Scandiceae</taxon>
        <taxon>Daucinae</taxon>
        <taxon>Daucus</taxon>
        <taxon>Daucus sect. Daucus</taxon>
    </lineage>
</organism>
<dbReference type="SUPFAM" id="SSF101936">
    <property type="entry name" value="DNA-binding pseudobarrel domain"/>
    <property type="match status" value="2"/>
</dbReference>
<comment type="subcellular location">
    <subcellularLocation>
        <location evidence="1">Nucleus</location>
    </subcellularLocation>
</comment>
<dbReference type="Gramene" id="KZN05132">
    <property type="protein sequence ID" value="KZN05132"/>
    <property type="gene ID" value="DCAR_005969"/>
</dbReference>
<dbReference type="InterPro" id="IPR003340">
    <property type="entry name" value="B3_DNA-bd"/>
</dbReference>
<dbReference type="SMART" id="SM01019">
    <property type="entry name" value="B3"/>
    <property type="match status" value="1"/>
</dbReference>
<dbReference type="AlphaFoldDB" id="A0A166DDP0"/>
<dbReference type="PANTHER" id="PTHR31920">
    <property type="entry name" value="B3 DOMAIN-CONTAINING"/>
    <property type="match status" value="1"/>
</dbReference>
<evidence type="ECO:0000313" key="7">
    <source>
        <dbReference type="EMBL" id="KZN05132.1"/>
    </source>
</evidence>
<dbReference type="InterPro" id="IPR050655">
    <property type="entry name" value="Plant_B3_domain"/>
</dbReference>
<dbReference type="EMBL" id="LNRQ01000002">
    <property type="protein sequence ID" value="KZN05132.1"/>
    <property type="molecule type" value="Genomic_DNA"/>
</dbReference>
<reference evidence="7" key="1">
    <citation type="journal article" date="2016" name="Nat. Genet.">
        <title>A high-quality carrot genome assembly provides new insights into carotenoid accumulation and asterid genome evolution.</title>
        <authorList>
            <person name="Iorizzo M."/>
            <person name="Ellison S."/>
            <person name="Senalik D."/>
            <person name="Zeng P."/>
            <person name="Satapoomin P."/>
            <person name="Huang J."/>
            <person name="Bowman M."/>
            <person name="Iovene M."/>
            <person name="Sanseverino W."/>
            <person name="Cavagnaro P."/>
            <person name="Yildiz M."/>
            <person name="Macko-Podgorni A."/>
            <person name="Moranska E."/>
            <person name="Grzebelus E."/>
            <person name="Grzebelus D."/>
            <person name="Ashrafi H."/>
            <person name="Zheng Z."/>
            <person name="Cheng S."/>
            <person name="Spooner D."/>
            <person name="Van Deynze A."/>
            <person name="Simon P."/>
        </authorList>
    </citation>
    <scope>NUCLEOTIDE SEQUENCE [LARGE SCALE GENOMIC DNA]</scope>
    <source>
        <tissue evidence="7">Leaf</tissue>
    </source>
</reference>
<evidence type="ECO:0000259" key="6">
    <source>
        <dbReference type="SMART" id="SM01019"/>
    </source>
</evidence>
<dbReference type="GO" id="GO:0003677">
    <property type="term" value="F:DNA binding"/>
    <property type="evidence" value="ECO:0007669"/>
    <property type="project" value="UniProtKB-KW"/>
</dbReference>
<proteinExistence type="predicted"/>
<accession>A0A166DDP0</accession>
<gene>
    <name evidence="7" type="ORF">DCAR_005969</name>
</gene>
<keyword evidence="5" id="KW-0539">Nucleus</keyword>
<protein>
    <recommendedName>
        <fullName evidence="6">TF-B3 domain-containing protein</fullName>
    </recommendedName>
</protein>
<dbReference type="Gene3D" id="2.40.330.10">
    <property type="entry name" value="DNA-binding pseudobarrel domain"/>
    <property type="match status" value="1"/>
</dbReference>
<comment type="caution">
    <text evidence="7">The sequence shown here is derived from an EMBL/GenBank/DDBJ whole genome shotgun (WGS) entry which is preliminary data.</text>
</comment>
<evidence type="ECO:0000256" key="1">
    <source>
        <dbReference type="ARBA" id="ARBA00004123"/>
    </source>
</evidence>
<dbReference type="GO" id="GO:0005634">
    <property type="term" value="C:nucleus"/>
    <property type="evidence" value="ECO:0007669"/>
    <property type="project" value="UniProtKB-SubCell"/>
</dbReference>
<keyword evidence="4" id="KW-0804">Transcription</keyword>
<evidence type="ECO:0000256" key="5">
    <source>
        <dbReference type="ARBA" id="ARBA00023242"/>
    </source>
</evidence>
<evidence type="ECO:0000256" key="2">
    <source>
        <dbReference type="ARBA" id="ARBA00023015"/>
    </source>
</evidence>
<dbReference type="PANTHER" id="PTHR31920:SF37">
    <property type="entry name" value="B3 DOMAIN-CONTAINING TRANSCRIPTION FACTOR VRN1"/>
    <property type="match status" value="1"/>
</dbReference>
<keyword evidence="2" id="KW-0805">Transcription regulation</keyword>
<name>A0A166DDP0_DAUCS</name>
<evidence type="ECO:0000256" key="4">
    <source>
        <dbReference type="ARBA" id="ARBA00023163"/>
    </source>
</evidence>
<evidence type="ECO:0000256" key="3">
    <source>
        <dbReference type="ARBA" id="ARBA00023125"/>
    </source>
</evidence>
<feature type="domain" description="TF-B3" evidence="6">
    <location>
        <begin position="11"/>
        <end position="100"/>
    </location>
</feature>
<sequence length="367" mass="42070">MESCGLQAQKFSHKLTHMDTLSDEMMIPRSFCSKYAHDLHEDMELKLRNGYVLPVKFDHSRGVFKGLLCFFKHFKLNGGELLVFEYFGRYNINVYILGSNLSEIKYPDFKFNMPESPPRLVTLGDGGWRFVWFNSGRQTTINEIKLPFDFQQKYANMLPQEFGLNLRTGYRLPVHFDKITGIMMGISTFYSDFGFKGGEVLVFEYYGQSDMNVYVLGLHSCEIDYPMITHLSQCGNPLKPKIRDGGWKFVHFINNLDQLQNEISVPPKFVENCGGNISKFLHFILSNGKSFEGRFCVKSNKLSGLIGMCKLLGLDSLNSFHVLLFTYDGHFSFNIAAFDEKYVEVIFTGTPVSSVGYCVVWNIKLLI</sequence>
<keyword evidence="3" id="KW-0238">DNA-binding</keyword>